<dbReference type="KEGG" id="lmoi:VV02_24555"/>
<dbReference type="AlphaFoldDB" id="A0A0K1JRD9"/>
<gene>
    <name evidence="7" type="ORF">VV02_24555</name>
</gene>
<dbReference type="GO" id="GO:1901678">
    <property type="term" value="P:iron coordination entity transport"/>
    <property type="evidence" value="ECO:0007669"/>
    <property type="project" value="UniProtKB-ARBA"/>
</dbReference>
<dbReference type="GO" id="GO:0030288">
    <property type="term" value="C:outer membrane-bounded periplasmic space"/>
    <property type="evidence" value="ECO:0007669"/>
    <property type="project" value="TreeGrafter"/>
</dbReference>
<evidence type="ECO:0000256" key="2">
    <source>
        <dbReference type="ARBA" id="ARBA00008814"/>
    </source>
</evidence>
<dbReference type="InterPro" id="IPR051313">
    <property type="entry name" value="Bact_iron-sidero_bind"/>
</dbReference>
<dbReference type="SUPFAM" id="SSF53807">
    <property type="entry name" value="Helical backbone' metal receptor"/>
    <property type="match status" value="1"/>
</dbReference>
<keyword evidence="8" id="KW-1185">Reference proteome</keyword>
<evidence type="ECO:0000256" key="1">
    <source>
        <dbReference type="ARBA" id="ARBA00004196"/>
    </source>
</evidence>
<dbReference type="PROSITE" id="PS51318">
    <property type="entry name" value="TAT"/>
    <property type="match status" value="1"/>
</dbReference>
<accession>A0A0K1JRD9</accession>
<dbReference type="Pfam" id="PF01497">
    <property type="entry name" value="Peripla_BP_2"/>
    <property type="match status" value="1"/>
</dbReference>
<organism evidence="7 8">
    <name type="scientific">Luteipulveratus mongoliensis</name>
    <dbReference type="NCBI Taxonomy" id="571913"/>
    <lineage>
        <taxon>Bacteria</taxon>
        <taxon>Bacillati</taxon>
        <taxon>Actinomycetota</taxon>
        <taxon>Actinomycetes</taxon>
        <taxon>Micrococcales</taxon>
        <taxon>Dermacoccaceae</taxon>
        <taxon>Luteipulveratus</taxon>
    </lineage>
</organism>
<dbReference type="STRING" id="571913.VV02_24555"/>
<dbReference type="InterPro" id="IPR002491">
    <property type="entry name" value="ABC_transptr_periplasmic_BD"/>
</dbReference>
<protein>
    <recommendedName>
        <fullName evidence="6">Fe/B12 periplasmic-binding domain-containing protein</fullName>
    </recommendedName>
</protein>
<feature type="chain" id="PRO_5039031727" description="Fe/B12 periplasmic-binding domain-containing protein" evidence="5">
    <location>
        <begin position="27"/>
        <end position="342"/>
    </location>
</feature>
<evidence type="ECO:0000256" key="3">
    <source>
        <dbReference type="ARBA" id="ARBA00022448"/>
    </source>
</evidence>
<sequence>MPTDSAAVSRRAFTLGAAGLAAGLLAACSDSADSAESPSGAGKGAGSGEWKPVRVKHKFGETTVAKRPVRIVSAGYTEHDFLLALGITPIAVTDWYGDQPYATWPWAQAKLGGAKPTVLKLDDGFQFVEIAKLKPDLIIACNAGLEQPAYTKLSKIAPTIAQTGKGTDFFEPWTHMMELIGASVGMPAEAKKIREGVAATFAAAAKAHPELAKKKAIFLQNAVSDGNLIAYQDGLSTEFLTDLGLVVPDAINSYIKEGEQAYIPVEKISVLNAADILVWGTEKDADRTALEKVPGFQNLTAVKNKRSVYTGGELAGAIYFSSPLSLPYVVDKLVPMLAAVAK</sequence>
<dbReference type="EMBL" id="CP011112">
    <property type="protein sequence ID" value="AKU19281.1"/>
    <property type="molecule type" value="Genomic_DNA"/>
</dbReference>
<dbReference type="PANTHER" id="PTHR30532:SF24">
    <property type="entry name" value="FERRIC ENTEROBACTIN-BINDING PERIPLASMIC PROTEIN FEPB"/>
    <property type="match status" value="1"/>
</dbReference>
<comment type="similarity">
    <text evidence="2">Belongs to the bacterial solute-binding protein 8 family.</text>
</comment>
<name>A0A0K1JRD9_9MICO</name>
<evidence type="ECO:0000256" key="4">
    <source>
        <dbReference type="ARBA" id="ARBA00022729"/>
    </source>
</evidence>
<keyword evidence="4 5" id="KW-0732">Signal</keyword>
<dbReference type="InterPro" id="IPR006311">
    <property type="entry name" value="TAT_signal"/>
</dbReference>
<dbReference type="Proteomes" id="UP000066480">
    <property type="component" value="Chromosome"/>
</dbReference>
<proteinExistence type="inferred from homology"/>
<dbReference type="OrthoDB" id="1846031at2"/>
<dbReference type="Gene3D" id="3.40.50.1980">
    <property type="entry name" value="Nitrogenase molybdenum iron protein domain"/>
    <property type="match status" value="2"/>
</dbReference>
<feature type="signal peptide" evidence="5">
    <location>
        <begin position="1"/>
        <end position="26"/>
    </location>
</feature>
<evidence type="ECO:0000313" key="8">
    <source>
        <dbReference type="Proteomes" id="UP000066480"/>
    </source>
</evidence>
<keyword evidence="3" id="KW-0813">Transport</keyword>
<evidence type="ECO:0000313" key="7">
    <source>
        <dbReference type="EMBL" id="AKU19281.1"/>
    </source>
</evidence>
<dbReference type="PANTHER" id="PTHR30532">
    <property type="entry name" value="IRON III DICITRATE-BINDING PERIPLASMIC PROTEIN"/>
    <property type="match status" value="1"/>
</dbReference>
<reference evidence="7 8" key="1">
    <citation type="submission" date="2015-03" db="EMBL/GenBank/DDBJ databases">
        <title>Luteipulveratus halotolerans sp. nov., a novel actinobacterium (Dermacoccaceae) from Sarawak, Malaysia.</title>
        <authorList>
            <person name="Juboi H."/>
            <person name="Basik A."/>
            <person name="Shamsul S.S."/>
            <person name="Arnold P."/>
            <person name="Schmitt E.K."/>
            <person name="Sanglier J.-J."/>
            <person name="Yeo T."/>
        </authorList>
    </citation>
    <scope>NUCLEOTIDE SEQUENCE [LARGE SCALE GENOMIC DNA]</scope>
    <source>
        <strain evidence="7 8">MN07-A0370</strain>
    </source>
</reference>
<feature type="domain" description="Fe/B12 periplasmic-binding" evidence="6">
    <location>
        <begin position="70"/>
        <end position="341"/>
    </location>
</feature>
<evidence type="ECO:0000256" key="5">
    <source>
        <dbReference type="SAM" id="SignalP"/>
    </source>
</evidence>
<comment type="subcellular location">
    <subcellularLocation>
        <location evidence="1">Cell envelope</location>
    </subcellularLocation>
</comment>
<dbReference type="PROSITE" id="PS50983">
    <property type="entry name" value="FE_B12_PBP"/>
    <property type="match status" value="1"/>
</dbReference>
<evidence type="ECO:0000259" key="6">
    <source>
        <dbReference type="PROSITE" id="PS50983"/>
    </source>
</evidence>